<comment type="caution">
    <text evidence="9">The sequence shown here is derived from an EMBL/GenBank/DDBJ whole genome shotgun (WGS) entry which is preliminary data.</text>
</comment>
<evidence type="ECO:0000256" key="7">
    <source>
        <dbReference type="PIRSR" id="PIRSR602401-1"/>
    </source>
</evidence>
<dbReference type="GO" id="GO:0020037">
    <property type="term" value="F:heme binding"/>
    <property type="evidence" value="ECO:0007669"/>
    <property type="project" value="InterPro"/>
</dbReference>
<dbReference type="PRINTS" id="PR00385">
    <property type="entry name" value="P450"/>
</dbReference>
<reference evidence="9 10" key="1">
    <citation type="submission" date="2020-08" db="EMBL/GenBank/DDBJ databases">
        <title>Genomic Encyclopedia of Type Strains, Phase III (KMG-III): the genomes of soil and plant-associated and newly described type strains.</title>
        <authorList>
            <person name="Whitman W."/>
        </authorList>
    </citation>
    <scope>NUCLEOTIDE SEQUENCE [LARGE SCALE GENOMIC DNA]</scope>
    <source>
        <strain evidence="9 10">CECT 8234</strain>
    </source>
</reference>
<keyword evidence="10" id="KW-1185">Reference proteome</keyword>
<gene>
    <name evidence="9" type="ORF">FHS16_005264</name>
</gene>
<keyword evidence="3 7" id="KW-0479">Metal-binding</keyword>
<dbReference type="Gene3D" id="1.10.630.10">
    <property type="entry name" value="Cytochrome P450"/>
    <property type="match status" value="1"/>
</dbReference>
<sequence length="450" mass="51335">MKTALASKYSPNGPKGSWLSGNLMAYRKDPLGFLTDLQRDYGGVAKIRFGPQQMYVIYDPALLKEVLLTKQEHFVKLKAFQEARLFVGDGIATSEGEKHKKIRRLMQPHFTKAHIQKYAEQMVDIVKHELDKWEPGQYRNLSDDISNMTFAIIAKTLFSLDGNEYSRAIREPYELINRMCSERMRSLLSMPLFVGTAKNRAYKAALQALDKGVYSIVRERKLHPEQGEGDLLSVLLTAKDEQGEGMSDQQLRDELMIMFIAGHETSANALSWAFSYILKQPEVLHRLYEEWDRVLNGSDVTAANYMQLTYTQNVLWEAMRLRSPSFFSGRSATADVEIGSFTVKKGQSVLFSPYAMHQNPEYFPNPLSFIPERFENDLLKRIPQFAYIPFGGGPRGCIGSHFAMMEMVITLCTIGQRFRLRLPLGHPPIEMEALMTLRPKNGIEVLVNVR</sequence>
<accession>A0A7W5GCR7</accession>
<dbReference type="GO" id="GO:0005506">
    <property type="term" value="F:iron ion binding"/>
    <property type="evidence" value="ECO:0007669"/>
    <property type="project" value="InterPro"/>
</dbReference>
<dbReference type="InterPro" id="IPR050196">
    <property type="entry name" value="Cytochrome_P450_Monoox"/>
</dbReference>
<dbReference type="InterPro" id="IPR036396">
    <property type="entry name" value="Cyt_P450_sf"/>
</dbReference>
<comment type="similarity">
    <text evidence="1 8">Belongs to the cytochrome P450 family.</text>
</comment>
<evidence type="ECO:0000313" key="9">
    <source>
        <dbReference type="EMBL" id="MBB3155156.1"/>
    </source>
</evidence>
<evidence type="ECO:0000256" key="8">
    <source>
        <dbReference type="RuleBase" id="RU000461"/>
    </source>
</evidence>
<dbReference type="GO" id="GO:0004497">
    <property type="term" value="F:monooxygenase activity"/>
    <property type="evidence" value="ECO:0007669"/>
    <property type="project" value="UniProtKB-KW"/>
</dbReference>
<dbReference type="RefSeq" id="WP_183569602.1">
    <property type="nucleotide sequence ID" value="NZ_CBCSLB010000022.1"/>
</dbReference>
<dbReference type="PANTHER" id="PTHR24291">
    <property type="entry name" value="CYTOCHROME P450 FAMILY 4"/>
    <property type="match status" value="1"/>
</dbReference>
<evidence type="ECO:0000256" key="4">
    <source>
        <dbReference type="ARBA" id="ARBA00023002"/>
    </source>
</evidence>
<dbReference type="InterPro" id="IPR001128">
    <property type="entry name" value="Cyt_P450"/>
</dbReference>
<name>A0A7W5GCR7_9BACL</name>
<organism evidence="9 10">
    <name type="scientific">Paenibacillus endophyticus</name>
    <dbReference type="NCBI Taxonomy" id="1294268"/>
    <lineage>
        <taxon>Bacteria</taxon>
        <taxon>Bacillati</taxon>
        <taxon>Bacillota</taxon>
        <taxon>Bacilli</taxon>
        <taxon>Bacillales</taxon>
        <taxon>Paenibacillaceae</taxon>
        <taxon>Paenibacillus</taxon>
    </lineage>
</organism>
<keyword evidence="5 7" id="KW-0408">Iron</keyword>
<evidence type="ECO:0000256" key="1">
    <source>
        <dbReference type="ARBA" id="ARBA00010617"/>
    </source>
</evidence>
<comment type="cofactor">
    <cofactor evidence="7">
        <name>heme</name>
        <dbReference type="ChEBI" id="CHEBI:30413"/>
    </cofactor>
</comment>
<keyword evidence="6 8" id="KW-0503">Monooxygenase</keyword>
<dbReference type="PROSITE" id="PS00086">
    <property type="entry name" value="CYTOCHROME_P450"/>
    <property type="match status" value="1"/>
</dbReference>
<dbReference type="InterPro" id="IPR017972">
    <property type="entry name" value="Cyt_P450_CS"/>
</dbReference>
<keyword evidence="4 8" id="KW-0560">Oxidoreductase</keyword>
<dbReference type="AlphaFoldDB" id="A0A7W5GCR7"/>
<dbReference type="Proteomes" id="UP000518605">
    <property type="component" value="Unassembled WGS sequence"/>
</dbReference>
<dbReference type="InterPro" id="IPR002401">
    <property type="entry name" value="Cyt_P450_E_grp-I"/>
</dbReference>
<dbReference type="EMBL" id="JACHXW010000022">
    <property type="protein sequence ID" value="MBB3155156.1"/>
    <property type="molecule type" value="Genomic_DNA"/>
</dbReference>
<evidence type="ECO:0000256" key="2">
    <source>
        <dbReference type="ARBA" id="ARBA00022617"/>
    </source>
</evidence>
<keyword evidence="2 7" id="KW-0349">Heme</keyword>
<feature type="binding site" description="axial binding residue" evidence="7">
    <location>
        <position position="397"/>
    </location>
    <ligand>
        <name>heme</name>
        <dbReference type="ChEBI" id="CHEBI:30413"/>
    </ligand>
    <ligandPart>
        <name>Fe</name>
        <dbReference type="ChEBI" id="CHEBI:18248"/>
    </ligandPart>
</feature>
<dbReference type="GO" id="GO:0016705">
    <property type="term" value="F:oxidoreductase activity, acting on paired donors, with incorporation or reduction of molecular oxygen"/>
    <property type="evidence" value="ECO:0007669"/>
    <property type="project" value="InterPro"/>
</dbReference>
<dbReference type="Pfam" id="PF00067">
    <property type="entry name" value="p450"/>
    <property type="match status" value="1"/>
</dbReference>
<evidence type="ECO:0000256" key="6">
    <source>
        <dbReference type="ARBA" id="ARBA00023033"/>
    </source>
</evidence>
<evidence type="ECO:0000313" key="10">
    <source>
        <dbReference type="Proteomes" id="UP000518605"/>
    </source>
</evidence>
<evidence type="ECO:0000256" key="3">
    <source>
        <dbReference type="ARBA" id="ARBA00022723"/>
    </source>
</evidence>
<dbReference type="CDD" id="cd20620">
    <property type="entry name" value="CYP132-like"/>
    <property type="match status" value="1"/>
</dbReference>
<dbReference type="PANTHER" id="PTHR24291:SF50">
    <property type="entry name" value="BIFUNCTIONAL ALBAFLAVENONE MONOOXYGENASE_TERPENE SYNTHASE"/>
    <property type="match status" value="1"/>
</dbReference>
<protein>
    <submittedName>
        <fullName evidence="9">Cytochrome P450</fullName>
    </submittedName>
</protein>
<evidence type="ECO:0000256" key="5">
    <source>
        <dbReference type="ARBA" id="ARBA00023004"/>
    </source>
</evidence>
<proteinExistence type="inferred from homology"/>
<dbReference type="PRINTS" id="PR00463">
    <property type="entry name" value="EP450I"/>
</dbReference>
<dbReference type="SUPFAM" id="SSF48264">
    <property type="entry name" value="Cytochrome P450"/>
    <property type="match status" value="1"/>
</dbReference>